<keyword evidence="3" id="KW-1185">Reference proteome</keyword>
<gene>
    <name evidence="2" type="ORF">D0435_13320</name>
</gene>
<evidence type="ECO:0000313" key="3">
    <source>
        <dbReference type="Proteomes" id="UP000446866"/>
    </source>
</evidence>
<dbReference type="InterPro" id="IPR050378">
    <property type="entry name" value="Metallo-dep_Hydrolases_sf"/>
</dbReference>
<evidence type="ECO:0000259" key="1">
    <source>
        <dbReference type="Pfam" id="PF07969"/>
    </source>
</evidence>
<proteinExistence type="predicted"/>
<reference evidence="2 3" key="1">
    <citation type="submission" date="2018-08" db="EMBL/GenBank/DDBJ databases">
        <title>Murine metabolic-syndrome-specific gut microbial biobank.</title>
        <authorList>
            <person name="Liu C."/>
        </authorList>
    </citation>
    <scope>NUCLEOTIDE SEQUENCE [LARGE SCALE GENOMIC DNA]</scope>
    <source>
        <strain evidence="2 3">28</strain>
    </source>
</reference>
<dbReference type="InterPro" id="IPR032466">
    <property type="entry name" value="Metal_Hydrolase"/>
</dbReference>
<evidence type="ECO:0000313" key="2">
    <source>
        <dbReference type="EMBL" id="NBH62630.1"/>
    </source>
</evidence>
<dbReference type="AlphaFoldDB" id="A0A845QKK5"/>
<comment type="caution">
    <text evidence="2">The sequence shown here is derived from an EMBL/GenBank/DDBJ whole genome shotgun (WGS) entry which is preliminary data.</text>
</comment>
<dbReference type="Gene3D" id="3.20.20.140">
    <property type="entry name" value="Metal-dependent hydrolases"/>
    <property type="match status" value="1"/>
</dbReference>
<dbReference type="GO" id="GO:0016812">
    <property type="term" value="F:hydrolase activity, acting on carbon-nitrogen (but not peptide) bonds, in cyclic amides"/>
    <property type="evidence" value="ECO:0007669"/>
    <property type="project" value="TreeGrafter"/>
</dbReference>
<feature type="domain" description="Amidohydrolase 3" evidence="1">
    <location>
        <begin position="44"/>
        <end position="285"/>
    </location>
</feature>
<dbReference type="Proteomes" id="UP000446866">
    <property type="component" value="Unassembled WGS sequence"/>
</dbReference>
<dbReference type="PANTHER" id="PTHR11647">
    <property type="entry name" value="HYDRANTOINASE/DIHYDROPYRIMIDINASE FAMILY MEMBER"/>
    <property type="match status" value="1"/>
</dbReference>
<dbReference type="RefSeq" id="WP_160202917.1">
    <property type="nucleotide sequence ID" value="NZ_QXWK01000030.1"/>
</dbReference>
<dbReference type="SUPFAM" id="SSF51338">
    <property type="entry name" value="Composite domain of metallo-dependent hydrolases"/>
    <property type="match status" value="2"/>
</dbReference>
<name>A0A845QKK5_9FIRM</name>
<sequence>MFDILIQNGLICDGTGKPSYQADIGITGDKITYIGNSENKTAAKIIDAAGKIITPGFIDPHTHVDWSVLSEPAMEPYLKQGVTTVVTGNCGYSLAPQGTETLYYSDRNEAFLEEAGASDEDLNPVIFEKEKGAAALKHQFGIDLDWTIFEEFSAKCDSLPLGCNMAPLVGHSAVRTAVMGMDCKRKATEEEIAAMKAEVKAAMEAGAFGMSTGRDPLYLPGPYADDEEIRQLLKPVSDYDGVFASHTYNYNGGGEADRIGGYREMFRQAEGMKLKLQVSHVHVMGMAVDSESAVQATKDTLACFDEAKAAGVDLTYDVIPSPTCSDFTLDSFGYFIKPLVKKAGTLAQLAERLMEPEFFKETKQMIADGQLPALDAEGESAWLPEFTITRHKNPAYKGKMIPAIAKELGMEMADAMLTVLSEDPKTVADLVSPEFSASVDMLCARPEAMPCSDGASYAKETNLTGNPEIAVYPNSMNVGYIPRYLTRYGKGADGAFENAVRMASGFVAERFDIAGRGVICEGNFADLVIIDRAQLRSFDEEENPLQDPEGIDSVLVNGQIVLEDGKLAGNGAGRVLRKGEK</sequence>
<organism evidence="2 3">
    <name type="scientific">Anaerotruncus colihominis</name>
    <dbReference type="NCBI Taxonomy" id="169435"/>
    <lineage>
        <taxon>Bacteria</taxon>
        <taxon>Bacillati</taxon>
        <taxon>Bacillota</taxon>
        <taxon>Clostridia</taxon>
        <taxon>Eubacteriales</taxon>
        <taxon>Oscillospiraceae</taxon>
        <taxon>Anaerotruncus</taxon>
    </lineage>
</organism>
<accession>A0A845QKK5</accession>
<dbReference type="SUPFAM" id="SSF51556">
    <property type="entry name" value="Metallo-dependent hydrolases"/>
    <property type="match status" value="1"/>
</dbReference>
<dbReference type="EMBL" id="QXWK01000030">
    <property type="protein sequence ID" value="NBH62630.1"/>
    <property type="molecule type" value="Genomic_DNA"/>
</dbReference>
<dbReference type="InterPro" id="IPR013108">
    <property type="entry name" value="Amidohydro_3"/>
</dbReference>
<dbReference type="PANTHER" id="PTHR11647:SF1">
    <property type="entry name" value="COLLAPSIN RESPONSE MEDIATOR PROTEIN"/>
    <property type="match status" value="1"/>
</dbReference>
<protein>
    <recommendedName>
        <fullName evidence="1">Amidohydrolase 3 domain-containing protein</fullName>
    </recommendedName>
</protein>
<dbReference type="Pfam" id="PF07969">
    <property type="entry name" value="Amidohydro_3"/>
    <property type="match status" value="1"/>
</dbReference>
<dbReference type="InterPro" id="IPR011059">
    <property type="entry name" value="Metal-dep_hydrolase_composite"/>
</dbReference>
<dbReference type="GO" id="GO:0005829">
    <property type="term" value="C:cytosol"/>
    <property type="evidence" value="ECO:0007669"/>
    <property type="project" value="TreeGrafter"/>
</dbReference>